<dbReference type="RefSeq" id="WP_112133029.1">
    <property type="nucleotide sequence ID" value="NZ_QKLZ01000001.1"/>
</dbReference>
<dbReference type="PROSITE" id="PS51318">
    <property type="entry name" value="TAT"/>
    <property type="match status" value="1"/>
</dbReference>
<evidence type="ECO:0000313" key="4">
    <source>
        <dbReference type="EMBL" id="SSA36645.1"/>
    </source>
</evidence>
<dbReference type="Pfam" id="PF00144">
    <property type="entry name" value="Beta-lactamase"/>
    <property type="match status" value="1"/>
</dbReference>
<keyword evidence="1" id="KW-0378">Hydrolase</keyword>
<dbReference type="InterPro" id="IPR006311">
    <property type="entry name" value="TAT_signal"/>
</dbReference>
<evidence type="ECO:0000256" key="1">
    <source>
        <dbReference type="ARBA" id="ARBA00022801"/>
    </source>
</evidence>
<gene>
    <name evidence="4" type="ORF">SAMN05216184_101307</name>
</gene>
<evidence type="ECO:0000256" key="2">
    <source>
        <dbReference type="SAM" id="SignalP"/>
    </source>
</evidence>
<evidence type="ECO:0000259" key="3">
    <source>
        <dbReference type="Pfam" id="PF00144"/>
    </source>
</evidence>
<evidence type="ECO:0000313" key="5">
    <source>
        <dbReference type="Proteomes" id="UP000250222"/>
    </source>
</evidence>
<organism evidence="4 5">
    <name type="scientific">Georgenia satyanarayanai</name>
    <dbReference type="NCBI Taxonomy" id="860221"/>
    <lineage>
        <taxon>Bacteria</taxon>
        <taxon>Bacillati</taxon>
        <taxon>Actinomycetota</taxon>
        <taxon>Actinomycetes</taxon>
        <taxon>Micrococcales</taxon>
        <taxon>Bogoriellaceae</taxon>
        <taxon>Georgenia</taxon>
    </lineage>
</organism>
<dbReference type="OrthoDB" id="4281716at2"/>
<keyword evidence="5" id="KW-1185">Reference proteome</keyword>
<dbReference type="SUPFAM" id="SSF56601">
    <property type="entry name" value="beta-lactamase/transpeptidase-like"/>
    <property type="match status" value="1"/>
</dbReference>
<feature type="chain" id="PRO_5030061767" evidence="2">
    <location>
        <begin position="31"/>
        <end position="523"/>
    </location>
</feature>
<sequence length="523" mass="56519">MELTRRTTARAAALLAVPALALAAGAPAVAETDLPPEGQVVLELSAEPRDRDEQSATFYSPHGHATLRVAAEGRAAGQVRVNGEVVPGATAALGRGRDAVVDVSELVEAGENTVEVRVVRGGASVSVDFPELVDVDPADVGVDPAVLARIDTAVKSRLGLEDTDRYTGAVALVAHRGQVVYEKAFGDAQTHDGADLLAEPRPATVDTIFDMASITKVEATTAAVMRLVDEGRLDLDSRLDEHLPEFEDEKGAITVRQLITHRSGLWEWQPTYLHGRNQEEVLDFLTELDLRYEIGSQRRYSDIGFMLLGVIVERVSGQPLDEYVREHVHEPLGMTDTSFRPDPALRDRIAATSLGNSYEYTMIETGSPYPIVGDLSPEAFTDWRDYTLVGEVNDGNAWYGWEGVAGHAGLFSTARDLAIYGQTLVNGGGYGDARLASVETVAQFLEPQYDAGQVLGFWSNRLSFAGLPGGYGHNGFTGTEFLFDPERELVVVLLTNRLHPDRGPASITAVWQEVARAALEVAG</sequence>
<feature type="signal peptide" evidence="2">
    <location>
        <begin position="1"/>
        <end position="30"/>
    </location>
</feature>
<dbReference type="Proteomes" id="UP000250222">
    <property type="component" value="Unassembled WGS sequence"/>
</dbReference>
<accession>A0A2Y8ZXE3</accession>
<dbReference type="GO" id="GO:0016787">
    <property type="term" value="F:hydrolase activity"/>
    <property type="evidence" value="ECO:0007669"/>
    <property type="project" value="UniProtKB-KW"/>
</dbReference>
<dbReference type="PANTHER" id="PTHR43283">
    <property type="entry name" value="BETA-LACTAMASE-RELATED"/>
    <property type="match status" value="1"/>
</dbReference>
<feature type="domain" description="Beta-lactamase-related" evidence="3">
    <location>
        <begin position="164"/>
        <end position="505"/>
    </location>
</feature>
<protein>
    <submittedName>
        <fullName evidence="4">CubicO group peptidase, beta-lactamase class C family</fullName>
    </submittedName>
</protein>
<dbReference type="EMBL" id="UETB01000001">
    <property type="protein sequence ID" value="SSA36645.1"/>
    <property type="molecule type" value="Genomic_DNA"/>
</dbReference>
<dbReference type="InterPro" id="IPR001466">
    <property type="entry name" value="Beta-lactam-related"/>
</dbReference>
<dbReference type="PANTHER" id="PTHR43283:SF11">
    <property type="entry name" value="BETA-LACTAMASE-RELATED DOMAIN-CONTAINING PROTEIN"/>
    <property type="match status" value="1"/>
</dbReference>
<proteinExistence type="predicted"/>
<dbReference type="Gene3D" id="3.40.710.10">
    <property type="entry name" value="DD-peptidase/beta-lactamase superfamily"/>
    <property type="match status" value="1"/>
</dbReference>
<dbReference type="InterPro" id="IPR050789">
    <property type="entry name" value="Diverse_Enzym_Activities"/>
</dbReference>
<keyword evidence="2" id="KW-0732">Signal</keyword>
<name>A0A2Y8ZXE3_9MICO</name>
<dbReference type="AlphaFoldDB" id="A0A2Y8ZXE3"/>
<reference evidence="4 5" key="1">
    <citation type="submission" date="2016-10" db="EMBL/GenBank/DDBJ databases">
        <authorList>
            <person name="Cai Z."/>
        </authorList>
    </citation>
    <scope>NUCLEOTIDE SEQUENCE [LARGE SCALE GENOMIC DNA]</scope>
    <source>
        <strain evidence="4 5">CGMCC 1.10826</strain>
    </source>
</reference>
<dbReference type="InterPro" id="IPR012338">
    <property type="entry name" value="Beta-lactam/transpept-like"/>
</dbReference>